<dbReference type="Pfam" id="PF09808">
    <property type="entry name" value="SNAPC1"/>
    <property type="match status" value="1"/>
</dbReference>
<dbReference type="EMBL" id="JAHDYR010000038">
    <property type="protein sequence ID" value="KAG9392426.1"/>
    <property type="molecule type" value="Genomic_DNA"/>
</dbReference>
<gene>
    <name evidence="1" type="ORF">J8273_5416</name>
</gene>
<protein>
    <submittedName>
        <fullName evidence="1">Small nuclear RNA activating complex (SNAPc) subunit SNAP43</fullName>
    </submittedName>
</protein>
<name>A0A8J6E0Y4_9EUKA</name>
<comment type="caution">
    <text evidence="1">The sequence shown here is derived from an EMBL/GenBank/DDBJ whole genome shotgun (WGS) entry which is preliminary data.</text>
</comment>
<organism evidence="1 2">
    <name type="scientific">Carpediemonas membranifera</name>
    <dbReference type="NCBI Taxonomy" id="201153"/>
    <lineage>
        <taxon>Eukaryota</taxon>
        <taxon>Metamonada</taxon>
        <taxon>Carpediemonas-like organisms</taxon>
        <taxon>Carpediemonas</taxon>
    </lineage>
</organism>
<proteinExistence type="predicted"/>
<accession>A0A8J6E0Y4</accession>
<dbReference type="AlphaFoldDB" id="A0A8J6E0Y4"/>
<evidence type="ECO:0000313" key="1">
    <source>
        <dbReference type="EMBL" id="KAG9392426.1"/>
    </source>
</evidence>
<evidence type="ECO:0000313" key="2">
    <source>
        <dbReference type="Proteomes" id="UP000717585"/>
    </source>
</evidence>
<dbReference type="InterPro" id="IPR019188">
    <property type="entry name" value="SNAPC1"/>
</dbReference>
<keyword evidence="2" id="KW-1185">Reference proteome</keyword>
<dbReference type="Proteomes" id="UP000717585">
    <property type="component" value="Unassembled WGS sequence"/>
</dbReference>
<reference evidence="1" key="1">
    <citation type="submission" date="2021-05" db="EMBL/GenBank/DDBJ databases">
        <title>A free-living protist that lacks canonical eukaryotic 1 DNA replication and segregation systems.</title>
        <authorList>
            <person name="Salas-Leiva D.E."/>
            <person name="Tromer E.C."/>
            <person name="Curtis B.A."/>
            <person name="Jerlstrom-Hultqvist J."/>
            <person name="Kolisko M."/>
            <person name="Yi Z."/>
            <person name="Salas-Leiva J.S."/>
            <person name="Gallot-Lavallee L."/>
            <person name="Kops G.J.P.L."/>
            <person name="Archibald J.M."/>
            <person name="Simpson A.G.B."/>
            <person name="Roger A.J."/>
        </authorList>
    </citation>
    <scope>NUCLEOTIDE SEQUENCE</scope>
    <source>
        <strain evidence="1">BICM</strain>
    </source>
</reference>
<sequence length="217" mass="24000">MIITVAESRPDDGMIPQPIVQDVRALLRLFASKEDLSFAAFRNSWGELLFSRLFTVTVSPQHHRIATSCAIIDTAVSILVSEEAATVDRIGALYTIYSVVSVVPSTFAQLSPQELENVTALVEDLIKVPTNSPSRVLHGLRAEKRLAVTMDLRPPGHTLPPQFKPVEITKGFIREPLETLLEGTHAQCRRVVEQLVTLGVEFPPGPLEELLDELELE</sequence>